<feature type="transmembrane region" description="Helical" evidence="6">
    <location>
        <begin position="12"/>
        <end position="45"/>
    </location>
</feature>
<keyword evidence="5 6" id="KW-0472">Membrane</keyword>
<keyword evidence="2" id="KW-1003">Cell membrane</keyword>
<dbReference type="InterPro" id="IPR045276">
    <property type="entry name" value="YbiO_bact"/>
</dbReference>
<protein>
    <recommendedName>
        <fullName evidence="7">Mechanosensitive ion channel MscS domain-containing protein</fullName>
    </recommendedName>
</protein>
<dbReference type="InterPro" id="IPR023408">
    <property type="entry name" value="MscS_beta-dom_sf"/>
</dbReference>
<dbReference type="Gene3D" id="2.30.30.60">
    <property type="match status" value="1"/>
</dbReference>
<evidence type="ECO:0000313" key="8">
    <source>
        <dbReference type="EMBL" id="KPV50072.1"/>
    </source>
</evidence>
<feature type="domain" description="Mechanosensitive ion channel MscS" evidence="7">
    <location>
        <begin position="112"/>
        <end position="177"/>
    </location>
</feature>
<dbReference type="GO" id="GO:0005886">
    <property type="term" value="C:plasma membrane"/>
    <property type="evidence" value="ECO:0007669"/>
    <property type="project" value="UniProtKB-SubCell"/>
</dbReference>
<dbReference type="Gene3D" id="1.10.287.1260">
    <property type="match status" value="1"/>
</dbReference>
<reference evidence="8 9" key="1">
    <citation type="submission" date="2015-09" db="EMBL/GenBank/DDBJ databases">
        <title>Draft genome sequence of Kouleothrix aurantiaca JCM 19913.</title>
        <authorList>
            <person name="Hemp J."/>
        </authorList>
    </citation>
    <scope>NUCLEOTIDE SEQUENCE [LARGE SCALE GENOMIC DNA]</scope>
    <source>
        <strain evidence="8 9">COM-B</strain>
    </source>
</reference>
<gene>
    <name evidence="8" type="ORF">SE17_29085</name>
</gene>
<dbReference type="PANTHER" id="PTHR30460:SF0">
    <property type="entry name" value="MODERATE CONDUCTANCE MECHANOSENSITIVE CHANNEL YBIO"/>
    <property type="match status" value="1"/>
</dbReference>
<dbReference type="EMBL" id="LJCR01001596">
    <property type="protein sequence ID" value="KPV50072.1"/>
    <property type="molecule type" value="Genomic_DNA"/>
</dbReference>
<dbReference type="SUPFAM" id="SSF50182">
    <property type="entry name" value="Sm-like ribonucleoproteins"/>
    <property type="match status" value="1"/>
</dbReference>
<dbReference type="InterPro" id="IPR006685">
    <property type="entry name" value="MscS_channel_2nd"/>
</dbReference>
<keyword evidence="9" id="KW-1185">Reference proteome</keyword>
<evidence type="ECO:0000256" key="1">
    <source>
        <dbReference type="ARBA" id="ARBA00004236"/>
    </source>
</evidence>
<sequence length="280" mass="30492">MLSELLDQLINGLLLFVSYLLIGLLSVLVFALLGQVLGWLIWRLAYYRRRLRGGITEQRSLTMRQLIQSLMNALAVLLGIIFLLGQVTTPTALTTALGLFSAGIGFAARPFISDVLCGIQLLVQDQFAIGEKVEIGDRNVIGVVEEVSLTRTLLRGENGELWTVPNGDVRTIRNFTRGSFSAAHIHLTLPTAQFEEALAVLQEVIADPGPDVLEPPEIISETGQMGASTELMLKVKARHGAAPQVRRRLLARLYEALAAHAIITRASEGAPPTHSDVTNP</sequence>
<comment type="caution">
    <text evidence="8">The sequence shown here is derived from an EMBL/GenBank/DDBJ whole genome shotgun (WGS) entry which is preliminary data.</text>
</comment>
<comment type="subcellular location">
    <subcellularLocation>
        <location evidence="1">Cell membrane</location>
    </subcellularLocation>
</comment>
<evidence type="ECO:0000256" key="4">
    <source>
        <dbReference type="ARBA" id="ARBA00022989"/>
    </source>
</evidence>
<dbReference type="Proteomes" id="UP000050509">
    <property type="component" value="Unassembled WGS sequence"/>
</dbReference>
<proteinExistence type="predicted"/>
<evidence type="ECO:0000256" key="5">
    <source>
        <dbReference type="ARBA" id="ARBA00023136"/>
    </source>
</evidence>
<evidence type="ECO:0000256" key="2">
    <source>
        <dbReference type="ARBA" id="ARBA00022475"/>
    </source>
</evidence>
<dbReference type="InterPro" id="IPR010920">
    <property type="entry name" value="LSM_dom_sf"/>
</dbReference>
<organism evidence="8 9">
    <name type="scientific">Kouleothrix aurantiaca</name>
    <dbReference type="NCBI Taxonomy" id="186479"/>
    <lineage>
        <taxon>Bacteria</taxon>
        <taxon>Bacillati</taxon>
        <taxon>Chloroflexota</taxon>
        <taxon>Chloroflexia</taxon>
        <taxon>Chloroflexales</taxon>
        <taxon>Roseiflexineae</taxon>
        <taxon>Roseiflexaceae</taxon>
        <taxon>Kouleothrix</taxon>
    </lineage>
</organism>
<dbReference type="Pfam" id="PF00924">
    <property type="entry name" value="MS_channel_2nd"/>
    <property type="match status" value="1"/>
</dbReference>
<feature type="transmembrane region" description="Helical" evidence="6">
    <location>
        <begin position="66"/>
        <end position="85"/>
    </location>
</feature>
<name>A0A0P9DC43_9CHLR</name>
<dbReference type="AlphaFoldDB" id="A0A0P9DC43"/>
<evidence type="ECO:0000256" key="6">
    <source>
        <dbReference type="SAM" id="Phobius"/>
    </source>
</evidence>
<evidence type="ECO:0000313" key="9">
    <source>
        <dbReference type="Proteomes" id="UP000050509"/>
    </source>
</evidence>
<accession>A0A0P9DC43</accession>
<dbReference type="GO" id="GO:0008381">
    <property type="term" value="F:mechanosensitive monoatomic ion channel activity"/>
    <property type="evidence" value="ECO:0007669"/>
    <property type="project" value="InterPro"/>
</dbReference>
<keyword evidence="4 6" id="KW-1133">Transmembrane helix</keyword>
<keyword evidence="3 6" id="KW-0812">Transmembrane</keyword>
<evidence type="ECO:0000256" key="3">
    <source>
        <dbReference type="ARBA" id="ARBA00022692"/>
    </source>
</evidence>
<evidence type="ECO:0000259" key="7">
    <source>
        <dbReference type="Pfam" id="PF00924"/>
    </source>
</evidence>
<dbReference type="PANTHER" id="PTHR30460">
    <property type="entry name" value="MODERATE CONDUCTANCE MECHANOSENSITIVE CHANNEL YBIO"/>
    <property type="match status" value="1"/>
</dbReference>